<keyword evidence="8" id="KW-0472">Membrane</keyword>
<dbReference type="GO" id="GO:0044539">
    <property type="term" value="P:long-chain fatty acid import into cell"/>
    <property type="evidence" value="ECO:0007669"/>
    <property type="project" value="TreeGrafter"/>
</dbReference>
<feature type="non-terminal residue" evidence="11">
    <location>
        <position position="692"/>
    </location>
</feature>
<evidence type="ECO:0000256" key="2">
    <source>
        <dbReference type="ARBA" id="ARBA00022598"/>
    </source>
</evidence>
<dbReference type="EC" id="6.2.1.3" evidence="4"/>
<dbReference type="Proteomes" id="UP000270924">
    <property type="component" value="Unassembled WGS sequence"/>
</dbReference>
<dbReference type="GO" id="GO:0005789">
    <property type="term" value="C:endoplasmic reticulum membrane"/>
    <property type="evidence" value="ECO:0007669"/>
    <property type="project" value="TreeGrafter"/>
</dbReference>
<comment type="catalytic activity">
    <reaction evidence="7">
        <text>tetracosanoate + ATP + CoA = tetracosanoyl-CoA + AMP + diphosphate</text>
        <dbReference type="Rhea" id="RHEA:33639"/>
        <dbReference type="ChEBI" id="CHEBI:30616"/>
        <dbReference type="ChEBI" id="CHEBI:31014"/>
        <dbReference type="ChEBI" id="CHEBI:33019"/>
        <dbReference type="ChEBI" id="CHEBI:57287"/>
        <dbReference type="ChEBI" id="CHEBI:65052"/>
        <dbReference type="ChEBI" id="CHEBI:456215"/>
    </reaction>
    <physiologicalReaction direction="left-to-right" evidence="7">
        <dbReference type="Rhea" id="RHEA:33640"/>
    </physiologicalReaction>
</comment>
<evidence type="ECO:0000256" key="7">
    <source>
        <dbReference type="ARBA" id="ARBA00048666"/>
    </source>
</evidence>
<evidence type="ECO:0000256" key="8">
    <source>
        <dbReference type="SAM" id="Phobius"/>
    </source>
</evidence>
<comment type="catalytic activity">
    <reaction evidence="5">
        <text>a very long-chain fatty acid + ATP + CoA = a very long-chain fatty acyl-CoA + AMP + diphosphate</text>
        <dbReference type="Rhea" id="RHEA:54536"/>
        <dbReference type="ChEBI" id="CHEBI:30616"/>
        <dbReference type="ChEBI" id="CHEBI:33019"/>
        <dbReference type="ChEBI" id="CHEBI:57287"/>
        <dbReference type="ChEBI" id="CHEBI:58950"/>
        <dbReference type="ChEBI" id="CHEBI:138261"/>
        <dbReference type="ChEBI" id="CHEBI:456215"/>
    </reaction>
    <physiologicalReaction direction="left-to-right" evidence="5">
        <dbReference type="Rhea" id="RHEA:54537"/>
    </physiologicalReaction>
</comment>
<keyword evidence="3" id="KW-0276">Fatty acid metabolism</keyword>
<dbReference type="EMBL" id="UYWW01001317">
    <property type="protein sequence ID" value="VDM10308.1"/>
    <property type="molecule type" value="Genomic_DNA"/>
</dbReference>
<feature type="transmembrane region" description="Helical" evidence="8">
    <location>
        <begin position="20"/>
        <end position="39"/>
    </location>
</feature>
<dbReference type="SUPFAM" id="SSF56801">
    <property type="entry name" value="Acetyl-CoA synthetase-like"/>
    <property type="match status" value="1"/>
</dbReference>
<accession>A0A3P7FHL6</accession>
<gene>
    <name evidence="11" type="ORF">WBA_LOCUS3694</name>
</gene>
<evidence type="ECO:0000259" key="9">
    <source>
        <dbReference type="Pfam" id="PF00501"/>
    </source>
</evidence>
<dbReference type="FunCoup" id="A0A3P7FHL6">
    <property type="interactions" value="769"/>
</dbReference>
<dbReference type="Gene3D" id="3.30.300.30">
    <property type="match status" value="1"/>
</dbReference>
<dbReference type="Gene3D" id="3.40.50.12780">
    <property type="entry name" value="N-terminal domain of ligase-like"/>
    <property type="match status" value="1"/>
</dbReference>
<keyword evidence="3" id="KW-0443">Lipid metabolism</keyword>
<dbReference type="GO" id="GO:0005324">
    <property type="term" value="F:long-chain fatty acid transmembrane transporter activity"/>
    <property type="evidence" value="ECO:0007669"/>
    <property type="project" value="TreeGrafter"/>
</dbReference>
<dbReference type="OrthoDB" id="288590at2759"/>
<dbReference type="OMA" id="IYRDVFK"/>
<sequence length="692" mass="79049">MFDSSTLPFAELRVWSSLVHGLSLYIFFAFFVYLIYHCLTSHYFHQVRSTFWRDFGLILLIRLRWNIWKHMRINEPLHQIFLRNVKNYRDKEALVEVDTGKKFTFHEMNQLCNQYANYFQSQGYKNGDVIALFLENCADFPAIWLGLSKIGVVTSWVNVNLKAEPLAHSINISKSSSVITSSALLPVLEDILSSGKLKQMQVYVIDDIGNIKNGILSLATKIPLISSEEPVVNEKPTFRSVLCYIFTSGTTGNPKPALIKHYRYYWMAIGVAKSFGVFTTDRLYVMMPVYHSAGGILGIGQTVLQGSTCVIRKKFSASSFWKDCIKYNCNVSQYIGEICRWSFSHSSKYFFNQVEEERVQVELVSILITILSMYLLAQNDVAETKGHKIRLMFGNGLRAEIWPEFVNRFGIQKIGELYGSTEGNSSIVNIDNHVGSCGFIPVHPFVKYLYPVRLLKVDDDTGELIRTKDGFCVACKPGETGEMVGVIMDNVPLLSFEGYLDEKDTGKKIIRNVLRKGDAVFTSGDIIYWDNLGYLYFKDRKGDTYRWKGENVSTTEVEGILQLLKCVADVAVYGVEIPNREGRAGMAAVVIAGDEFLKDVICKITEHIKNSLPSYAIPIFLRFCKDFERTGTYKLKKMSLRKEGYDLSRFNDDIFIWDSSIKCYKIFDKKLQHQLDDAYPVLRKTLERYAAT</sequence>
<evidence type="ECO:0000256" key="1">
    <source>
        <dbReference type="ARBA" id="ARBA00006432"/>
    </source>
</evidence>
<evidence type="ECO:0000256" key="5">
    <source>
        <dbReference type="ARBA" id="ARBA00036527"/>
    </source>
</evidence>
<evidence type="ECO:0000256" key="3">
    <source>
        <dbReference type="ARBA" id="ARBA00022832"/>
    </source>
</evidence>
<dbReference type="InParanoid" id="A0A3P7FHL6"/>
<dbReference type="GO" id="GO:0004467">
    <property type="term" value="F:long-chain fatty acid-CoA ligase activity"/>
    <property type="evidence" value="ECO:0007669"/>
    <property type="project" value="UniProtKB-EC"/>
</dbReference>
<keyword evidence="2" id="KW-0436">Ligase</keyword>
<keyword evidence="8" id="KW-1133">Transmembrane helix</keyword>
<dbReference type="FunFam" id="3.30.300.30:FF:000002">
    <property type="entry name" value="Long-chain fatty acid transport protein 1"/>
    <property type="match status" value="1"/>
</dbReference>
<name>A0A3P7FHL6_WUCBA</name>
<dbReference type="Pfam" id="PF13193">
    <property type="entry name" value="AMP-binding_C"/>
    <property type="match status" value="1"/>
</dbReference>
<evidence type="ECO:0000256" key="4">
    <source>
        <dbReference type="ARBA" id="ARBA00026121"/>
    </source>
</evidence>
<comment type="similarity">
    <text evidence="1">Belongs to the ATP-dependent AMP-binding enzyme family.</text>
</comment>
<dbReference type="AlphaFoldDB" id="A0A3P7FHL6"/>
<evidence type="ECO:0000259" key="10">
    <source>
        <dbReference type="Pfam" id="PF13193"/>
    </source>
</evidence>
<feature type="domain" description="AMP-dependent synthetase/ligase" evidence="9">
    <location>
        <begin position="83"/>
        <end position="483"/>
    </location>
</feature>
<dbReference type="InterPro" id="IPR000873">
    <property type="entry name" value="AMP-dep_synth/lig_dom"/>
</dbReference>
<dbReference type="Pfam" id="PF00501">
    <property type="entry name" value="AMP-binding"/>
    <property type="match status" value="1"/>
</dbReference>
<evidence type="ECO:0000256" key="6">
    <source>
        <dbReference type="ARBA" id="ARBA00041297"/>
    </source>
</evidence>
<keyword evidence="12" id="KW-1185">Reference proteome</keyword>
<keyword evidence="8" id="KW-0812">Transmembrane</keyword>
<dbReference type="PANTHER" id="PTHR43107">
    <property type="entry name" value="LONG-CHAIN FATTY ACID TRANSPORT PROTEIN"/>
    <property type="match status" value="1"/>
</dbReference>
<protein>
    <recommendedName>
        <fullName evidence="4">long-chain-fatty-acid--CoA ligase</fullName>
        <ecNumber evidence="4">6.2.1.3</ecNumber>
    </recommendedName>
    <alternativeName>
        <fullName evidence="6">Long-chain-fatty-acid--CoA ligase</fullName>
    </alternativeName>
</protein>
<proteinExistence type="inferred from homology"/>
<dbReference type="GO" id="GO:0005886">
    <property type="term" value="C:plasma membrane"/>
    <property type="evidence" value="ECO:0007669"/>
    <property type="project" value="TreeGrafter"/>
</dbReference>
<feature type="domain" description="AMP-binding enzyme C-terminal" evidence="10">
    <location>
        <begin position="556"/>
        <end position="634"/>
    </location>
</feature>
<dbReference type="InterPro" id="IPR020845">
    <property type="entry name" value="AMP-binding_CS"/>
</dbReference>
<dbReference type="InterPro" id="IPR045851">
    <property type="entry name" value="AMP-bd_C_sf"/>
</dbReference>
<evidence type="ECO:0000313" key="11">
    <source>
        <dbReference type="EMBL" id="VDM10308.1"/>
    </source>
</evidence>
<dbReference type="InterPro" id="IPR042099">
    <property type="entry name" value="ANL_N_sf"/>
</dbReference>
<organism evidence="11 12">
    <name type="scientific">Wuchereria bancrofti</name>
    <dbReference type="NCBI Taxonomy" id="6293"/>
    <lineage>
        <taxon>Eukaryota</taxon>
        <taxon>Metazoa</taxon>
        <taxon>Ecdysozoa</taxon>
        <taxon>Nematoda</taxon>
        <taxon>Chromadorea</taxon>
        <taxon>Rhabditida</taxon>
        <taxon>Spirurina</taxon>
        <taxon>Spiruromorpha</taxon>
        <taxon>Filarioidea</taxon>
        <taxon>Onchocercidae</taxon>
        <taxon>Wuchereria</taxon>
    </lineage>
</organism>
<dbReference type="PROSITE" id="PS00455">
    <property type="entry name" value="AMP_BINDING"/>
    <property type="match status" value="1"/>
</dbReference>
<dbReference type="InterPro" id="IPR025110">
    <property type="entry name" value="AMP-bd_C"/>
</dbReference>
<reference evidence="11 12" key="1">
    <citation type="submission" date="2018-11" db="EMBL/GenBank/DDBJ databases">
        <authorList>
            <consortium name="Pathogen Informatics"/>
        </authorList>
    </citation>
    <scope>NUCLEOTIDE SEQUENCE [LARGE SCALE GENOMIC DNA]</scope>
</reference>
<evidence type="ECO:0000313" key="12">
    <source>
        <dbReference type="Proteomes" id="UP000270924"/>
    </source>
</evidence>
<dbReference type="PANTHER" id="PTHR43107:SF24">
    <property type="entry name" value="AMP-BINDING DOMAIN-CONTAINING PROTEIN"/>
    <property type="match status" value="1"/>
</dbReference>